<evidence type="ECO:0000256" key="4">
    <source>
        <dbReference type="ARBA" id="ARBA00022475"/>
    </source>
</evidence>
<dbReference type="Pfam" id="PF01292">
    <property type="entry name" value="Ni_hydr_CYTB"/>
    <property type="match status" value="1"/>
</dbReference>
<keyword evidence="3" id="KW-0813">Transport</keyword>
<evidence type="ECO:0000313" key="17">
    <source>
        <dbReference type="Proteomes" id="UP001294412"/>
    </source>
</evidence>
<accession>A0ABU5I0M6</accession>
<evidence type="ECO:0000256" key="6">
    <source>
        <dbReference type="ARBA" id="ARBA00022692"/>
    </source>
</evidence>
<evidence type="ECO:0000256" key="10">
    <source>
        <dbReference type="ARBA" id="ARBA00023004"/>
    </source>
</evidence>
<feature type="transmembrane region" description="Helical" evidence="14">
    <location>
        <begin position="21"/>
        <end position="42"/>
    </location>
</feature>
<protein>
    <submittedName>
        <fullName evidence="16">Cytochrome b/b6 domain-containing protein</fullName>
    </submittedName>
</protein>
<proteinExistence type="inferred from homology"/>
<evidence type="ECO:0000256" key="11">
    <source>
        <dbReference type="ARBA" id="ARBA00023136"/>
    </source>
</evidence>
<feature type="transmembrane region" description="Helical" evidence="14">
    <location>
        <begin position="213"/>
        <end position="230"/>
    </location>
</feature>
<dbReference type="InterPro" id="IPR052168">
    <property type="entry name" value="Cytochrome_b561_oxidase"/>
</dbReference>
<reference evidence="16 17" key="1">
    <citation type="submission" date="2023-12" db="EMBL/GenBank/DDBJ databases">
        <title>Description of Novel Strain Fulvimarina sp. 2208YS6-2-32 isolated from Uroteuthis (Photololigo) edulis.</title>
        <authorList>
            <person name="Park J.-S."/>
        </authorList>
    </citation>
    <scope>NUCLEOTIDE SEQUENCE [LARGE SCALE GENOMIC DNA]</scope>
    <source>
        <strain evidence="16 17">2208YS6-2-32</strain>
    </source>
</reference>
<keyword evidence="7" id="KW-0479">Metal-binding</keyword>
<dbReference type="RefSeq" id="WP_322186394.1">
    <property type="nucleotide sequence ID" value="NZ_JAXLPB010000002.1"/>
</dbReference>
<comment type="similarity">
    <text evidence="12">Belongs to the cytochrome b561 family.</text>
</comment>
<keyword evidence="11 14" id="KW-0472">Membrane</keyword>
<feature type="domain" description="Lipid/polyisoprenoid-binding YceI-like" evidence="15">
    <location>
        <begin position="280"/>
        <end position="443"/>
    </location>
</feature>
<keyword evidence="4" id="KW-1003">Cell membrane</keyword>
<evidence type="ECO:0000259" key="15">
    <source>
        <dbReference type="SMART" id="SM00867"/>
    </source>
</evidence>
<comment type="cofactor">
    <cofactor evidence="1">
        <name>heme b</name>
        <dbReference type="ChEBI" id="CHEBI:60344"/>
    </cofactor>
</comment>
<keyword evidence="5" id="KW-0349">Heme</keyword>
<dbReference type="SUPFAM" id="SSF81342">
    <property type="entry name" value="Transmembrane di-heme cytochromes"/>
    <property type="match status" value="1"/>
</dbReference>
<evidence type="ECO:0000256" key="14">
    <source>
        <dbReference type="SAM" id="Phobius"/>
    </source>
</evidence>
<dbReference type="PANTHER" id="PTHR30529:SF1">
    <property type="entry name" value="CYTOCHROME B561 HOMOLOG 2"/>
    <property type="match status" value="1"/>
</dbReference>
<comment type="caution">
    <text evidence="16">The sequence shown here is derived from an EMBL/GenBank/DDBJ whole genome shotgun (WGS) entry which is preliminary data.</text>
</comment>
<dbReference type="InterPro" id="IPR036761">
    <property type="entry name" value="TTHA0802/YceI-like_sf"/>
</dbReference>
<dbReference type="InterPro" id="IPR007372">
    <property type="entry name" value="Lipid/polyisoprenoid-bd_YceI"/>
</dbReference>
<feature type="region of interest" description="Disordered" evidence="13">
    <location>
        <begin position="239"/>
        <end position="259"/>
    </location>
</feature>
<evidence type="ECO:0000256" key="8">
    <source>
        <dbReference type="ARBA" id="ARBA00022982"/>
    </source>
</evidence>
<keyword evidence="9 14" id="KW-1133">Transmembrane helix</keyword>
<evidence type="ECO:0000256" key="2">
    <source>
        <dbReference type="ARBA" id="ARBA00004651"/>
    </source>
</evidence>
<dbReference type="EMBL" id="JAXLPB010000002">
    <property type="protein sequence ID" value="MDY8108930.1"/>
    <property type="molecule type" value="Genomic_DNA"/>
</dbReference>
<dbReference type="PANTHER" id="PTHR30529">
    <property type="entry name" value="CYTOCHROME B561"/>
    <property type="match status" value="1"/>
</dbReference>
<evidence type="ECO:0000313" key="16">
    <source>
        <dbReference type="EMBL" id="MDY8108930.1"/>
    </source>
</evidence>
<evidence type="ECO:0000256" key="7">
    <source>
        <dbReference type="ARBA" id="ARBA00022723"/>
    </source>
</evidence>
<keyword evidence="8" id="KW-0249">Electron transport</keyword>
<dbReference type="Gene3D" id="1.20.950.20">
    <property type="entry name" value="Transmembrane di-heme cytochromes, Chain C"/>
    <property type="match status" value="1"/>
</dbReference>
<sequence length="447" mass="47371">MGVTSERHAWRSAYTRYTNGAILLHWTIAFLILLNIAGGLLMTSDLLPKSVQFPTYQWHKTIGLLVLALTVARILWRVMNPPPAHAPTMPRAERLASHAVHLLFYGLMLAVPLIGWLVVSASSAVVPTHLFMLDALPWPNLPIRGVVAEATRETLEGIFEFSHKWLALSFLALLALHVAGALKHRIVDQLPSFSRMGLGDDLVPQQSRAGARLTAFVGLAAVLGLGLLIGRAETVRSGPASGVEGSSLQDGAISPAAQPSADQSAAVTTQAEAIDAADGGWLVDRAQSSLGFEAGFSGTPVKGDIGDYTADITFSPDALETANAEIVMRTASITVDNSFVSPQLQGTDGFASDTHPEARLVLSEFRKDASGDDAYTASGTLTLKGETRPIVVPFTFEPLDAERASVTGSAVIDRTAFGIGVSNDPTGSELSKEVTVNFTLAASRAKP</sequence>
<dbReference type="InterPro" id="IPR011577">
    <property type="entry name" value="Cyt_b561_bac/Ni-Hgenase"/>
</dbReference>
<dbReference type="SMART" id="SM00867">
    <property type="entry name" value="YceI"/>
    <property type="match status" value="1"/>
</dbReference>
<evidence type="ECO:0000256" key="13">
    <source>
        <dbReference type="SAM" id="MobiDB-lite"/>
    </source>
</evidence>
<gene>
    <name evidence="16" type="ORF">U0C82_07200</name>
</gene>
<comment type="subcellular location">
    <subcellularLocation>
        <location evidence="2">Cell membrane</location>
        <topology evidence="2">Multi-pass membrane protein</topology>
    </subcellularLocation>
</comment>
<evidence type="ECO:0000256" key="12">
    <source>
        <dbReference type="ARBA" id="ARBA00037975"/>
    </source>
</evidence>
<feature type="transmembrane region" description="Helical" evidence="14">
    <location>
        <begin position="100"/>
        <end position="126"/>
    </location>
</feature>
<name>A0ABU5I0M6_9HYPH</name>
<feature type="transmembrane region" description="Helical" evidence="14">
    <location>
        <begin position="165"/>
        <end position="182"/>
    </location>
</feature>
<dbReference type="SUPFAM" id="SSF101874">
    <property type="entry name" value="YceI-like"/>
    <property type="match status" value="1"/>
</dbReference>
<keyword evidence="10" id="KW-0408">Iron</keyword>
<keyword evidence="6 14" id="KW-0812">Transmembrane</keyword>
<dbReference type="Gene3D" id="2.40.128.110">
    <property type="entry name" value="Lipid/polyisoprenoid-binding, YceI-like"/>
    <property type="match status" value="1"/>
</dbReference>
<evidence type="ECO:0000256" key="3">
    <source>
        <dbReference type="ARBA" id="ARBA00022448"/>
    </source>
</evidence>
<evidence type="ECO:0000256" key="5">
    <source>
        <dbReference type="ARBA" id="ARBA00022617"/>
    </source>
</evidence>
<evidence type="ECO:0000256" key="9">
    <source>
        <dbReference type="ARBA" id="ARBA00022989"/>
    </source>
</evidence>
<dbReference type="Pfam" id="PF04264">
    <property type="entry name" value="YceI"/>
    <property type="match status" value="1"/>
</dbReference>
<feature type="transmembrane region" description="Helical" evidence="14">
    <location>
        <begin position="62"/>
        <end position="79"/>
    </location>
</feature>
<organism evidence="16 17">
    <name type="scientific">Fulvimarina uroteuthidis</name>
    <dbReference type="NCBI Taxonomy" id="3098149"/>
    <lineage>
        <taxon>Bacteria</taxon>
        <taxon>Pseudomonadati</taxon>
        <taxon>Pseudomonadota</taxon>
        <taxon>Alphaproteobacteria</taxon>
        <taxon>Hyphomicrobiales</taxon>
        <taxon>Aurantimonadaceae</taxon>
        <taxon>Fulvimarina</taxon>
    </lineage>
</organism>
<dbReference type="Proteomes" id="UP001294412">
    <property type="component" value="Unassembled WGS sequence"/>
</dbReference>
<keyword evidence="17" id="KW-1185">Reference proteome</keyword>
<dbReference type="InterPro" id="IPR016174">
    <property type="entry name" value="Di-haem_cyt_TM"/>
</dbReference>
<evidence type="ECO:0000256" key="1">
    <source>
        <dbReference type="ARBA" id="ARBA00001970"/>
    </source>
</evidence>